<organism evidence="2 3">
    <name type="scientific">Cystoisospora suis</name>
    <dbReference type="NCBI Taxonomy" id="483139"/>
    <lineage>
        <taxon>Eukaryota</taxon>
        <taxon>Sar</taxon>
        <taxon>Alveolata</taxon>
        <taxon>Apicomplexa</taxon>
        <taxon>Conoidasida</taxon>
        <taxon>Coccidia</taxon>
        <taxon>Eucoccidiorida</taxon>
        <taxon>Eimeriorina</taxon>
        <taxon>Sarcocystidae</taxon>
        <taxon>Cystoisospora</taxon>
    </lineage>
</organism>
<feature type="region of interest" description="Disordered" evidence="1">
    <location>
        <begin position="32"/>
        <end position="67"/>
    </location>
</feature>
<evidence type="ECO:0000256" key="1">
    <source>
        <dbReference type="SAM" id="MobiDB-lite"/>
    </source>
</evidence>
<feature type="region of interest" description="Disordered" evidence="1">
    <location>
        <begin position="145"/>
        <end position="259"/>
    </location>
</feature>
<dbReference type="EMBL" id="MIGC01003681">
    <property type="protein sequence ID" value="PHJ19045.1"/>
    <property type="molecule type" value="Genomic_DNA"/>
</dbReference>
<reference evidence="2 3" key="1">
    <citation type="journal article" date="2017" name="Int. J. Parasitol.">
        <title>The genome of the protozoan parasite Cystoisospora suis and a reverse vaccinology approach to identify vaccine candidates.</title>
        <authorList>
            <person name="Palmieri N."/>
            <person name="Shrestha A."/>
            <person name="Ruttkowski B."/>
            <person name="Beck T."/>
            <person name="Vogl C."/>
            <person name="Tomley F."/>
            <person name="Blake D.P."/>
            <person name="Joachim A."/>
        </authorList>
    </citation>
    <scope>NUCLEOTIDE SEQUENCE [LARGE SCALE GENOMIC DNA]</scope>
    <source>
        <strain evidence="2 3">Wien I</strain>
    </source>
</reference>
<keyword evidence="3" id="KW-1185">Reference proteome</keyword>
<comment type="caution">
    <text evidence="2">The sequence shown here is derived from an EMBL/GenBank/DDBJ whole genome shotgun (WGS) entry which is preliminary data.</text>
</comment>
<dbReference type="RefSeq" id="XP_067920747.1">
    <property type="nucleotide sequence ID" value="XM_068067280.1"/>
</dbReference>
<dbReference type="GeneID" id="94430491"/>
<dbReference type="Proteomes" id="UP000221165">
    <property type="component" value="Unassembled WGS sequence"/>
</dbReference>
<dbReference type="VEuPathDB" id="ToxoDB:CSUI_007130"/>
<keyword evidence="2" id="KW-0808">Transferase</keyword>
<feature type="compositionally biased region" description="Polar residues" evidence="1">
    <location>
        <begin position="193"/>
        <end position="223"/>
    </location>
</feature>
<evidence type="ECO:0000313" key="2">
    <source>
        <dbReference type="EMBL" id="PHJ19045.1"/>
    </source>
</evidence>
<feature type="region of interest" description="Disordered" evidence="1">
    <location>
        <begin position="415"/>
        <end position="447"/>
    </location>
</feature>
<gene>
    <name evidence="2" type="ORF">CSUI_007130</name>
</gene>
<proteinExistence type="predicted"/>
<evidence type="ECO:0000313" key="3">
    <source>
        <dbReference type="Proteomes" id="UP000221165"/>
    </source>
</evidence>
<dbReference type="GO" id="GO:0008483">
    <property type="term" value="F:transaminase activity"/>
    <property type="evidence" value="ECO:0007669"/>
    <property type="project" value="UniProtKB-KW"/>
</dbReference>
<feature type="compositionally biased region" description="Low complexity" evidence="1">
    <location>
        <begin position="432"/>
        <end position="447"/>
    </location>
</feature>
<feature type="compositionally biased region" description="Polar residues" evidence="1">
    <location>
        <begin position="167"/>
        <end position="177"/>
    </location>
</feature>
<name>A0A2C6KRH4_9APIC</name>
<protein>
    <submittedName>
        <fullName evidence="2">Serine:pyruvate alanine:glyoxylate aminotransferase</fullName>
    </submittedName>
</protein>
<keyword evidence="2" id="KW-0670">Pyruvate</keyword>
<keyword evidence="2" id="KW-0032">Aminotransferase</keyword>
<accession>A0A2C6KRH4</accession>
<dbReference type="OrthoDB" id="331272at2759"/>
<sequence>MVNKEQSKRTEVPRGFKTSELYYIEEDTEGRIRMLAQQKKQPGPSSQRRKSGKEGNDRAKKLRLRKAQDSADADQLILCDAALKPPLCRAVLTNPKVSAFLKHVSTYGVCPSDTSVQTCSLQSFSSPPLSSVGSPGCPVGLSRLPANIDPGQEATLSPKYRDDGRTVSHSGNSSQLISPRYVPQKAGNGAPVSMQSNASLYVKQSTGSVTGSQARSQTLSRRGSSARMLPLPEGGSPVRKLQSSRQGSGTYSPAGLRGRPDLKLSISGVGLGVPPLPVVYASHDSWSPPKVATPSQPPYGKDACGRPVPMRKVKGAELVKGQFVFEKQIADTAARKLGLLEDLQMKTAALRQTNKKLGQRQLSEIKLQKVEQLLGQRIAEAEQPLLAQSFHEFQPDKERTQTYLLQEQQICIENLNEQPQEGTNKEDDSRQDTTQQGDSGDSGTSGSVKKHYVAVIDLATDMDIYLPDIREELCKLVQKAMLKQHSVFNLIKLGNKVDSCFGSMPRRVDEHTIVSVDKFIRSLAKSNEKPGTTDLPGGLRKAMLMKPDVVYLISHTAPANPSQQEECLKLVQEYFQLSDSRRDGRRDCWRKPPELRYIAFRNPLSHSSSYNFFWNLCLVAAGPQREHVADSNFLLADREALWRAILKDATQAKKLRAKLKVKLPSLAHSGKQRKLKTSQMAATYDGLRKVVPELREKLHVEVAVEKLLQLDQKKVY</sequence>
<feature type="compositionally biased region" description="Polar residues" evidence="1">
    <location>
        <begin position="241"/>
        <end position="251"/>
    </location>
</feature>
<dbReference type="AlphaFoldDB" id="A0A2C6KRH4"/>